<organism evidence="1 2">
    <name type="scientific">Ligilactobacillus salivarius NIAS840</name>
    <dbReference type="NCBI Taxonomy" id="1029822"/>
    <lineage>
        <taxon>Bacteria</taxon>
        <taxon>Bacillati</taxon>
        <taxon>Bacillota</taxon>
        <taxon>Bacilli</taxon>
        <taxon>Lactobacillales</taxon>
        <taxon>Lactobacillaceae</taxon>
        <taxon>Ligilactobacillus</taxon>
    </lineage>
</organism>
<protein>
    <submittedName>
        <fullName evidence="1">Uncharacterized protein</fullName>
    </submittedName>
</protein>
<evidence type="ECO:0000313" key="2">
    <source>
        <dbReference type="Proteomes" id="UP000006227"/>
    </source>
</evidence>
<dbReference type="PATRIC" id="fig|1029822.3.peg.1702"/>
<dbReference type="EMBL" id="AFMN01000002">
    <property type="protein sequence ID" value="EGL98275.1"/>
    <property type="molecule type" value="Genomic_DNA"/>
</dbReference>
<dbReference type="RefSeq" id="WP_004563970.1">
    <property type="nucleotide sequence ID" value="NZ_AFMN01000002.1"/>
</dbReference>
<accession>F5VFY6</accession>
<comment type="caution">
    <text evidence="1">The sequence shown here is derived from an EMBL/GenBank/DDBJ whole genome shotgun (WGS) entry which is preliminary data.</text>
</comment>
<proteinExistence type="predicted"/>
<sequence length="69" mass="7760">MLNETEKLTKQRDLVAAAFNAIEGKSMNLAMRAEDNEKKLADAFGELLDFIQTTDTKLNKALSELEENK</sequence>
<dbReference type="AlphaFoldDB" id="F5VFY6"/>
<dbReference type="Proteomes" id="UP000006227">
    <property type="component" value="Unassembled WGS sequence"/>
</dbReference>
<reference evidence="1 2" key="1">
    <citation type="journal article" date="2011" name="J. Bacteriol.">
        <title>Genome Sequence of Lactobacillus salivarius NIAS840, Isolated from Chicken Intestine.</title>
        <authorList>
            <person name="Ham J.S."/>
            <person name="Kim H.W."/>
            <person name="Seol K.H."/>
            <person name="Jang A."/>
            <person name="Jeong S.G."/>
            <person name="Oh M.H."/>
            <person name="Kim D.H."/>
            <person name="Kang D.K."/>
            <person name="Kim G.B."/>
            <person name="Cha C.J."/>
        </authorList>
    </citation>
    <scope>NUCLEOTIDE SEQUENCE [LARGE SCALE GENOMIC DNA]</scope>
    <source>
        <strain evidence="1 2">NIAS840</strain>
    </source>
</reference>
<gene>
    <name evidence="1" type="ORF">NIAS840_01706</name>
</gene>
<name>F5VFY6_9LACO</name>
<evidence type="ECO:0000313" key="1">
    <source>
        <dbReference type="EMBL" id="EGL98275.1"/>
    </source>
</evidence>